<evidence type="ECO:0000256" key="4">
    <source>
        <dbReference type="ARBA" id="ARBA00009667"/>
    </source>
</evidence>
<dbReference type="Proteomes" id="UP000228560">
    <property type="component" value="Unassembled WGS sequence"/>
</dbReference>
<comment type="caution">
    <text evidence="12">The sequence shown here is derived from an EMBL/GenBank/DDBJ whole genome shotgun (WGS) entry which is preliminary data.</text>
</comment>
<dbReference type="EMBL" id="PFKO01000173">
    <property type="protein sequence ID" value="PIY32736.1"/>
    <property type="molecule type" value="Genomic_DNA"/>
</dbReference>
<dbReference type="PANTHER" id="PTHR43090">
    <property type="entry name" value="1-(5-PHOSPHORIBOSYL)-5-[(5-PHOSPHORIBOSYLAMINO)METHYLIDENEAMINO] IMIDAZOLE-4-CARBOXAMIDE ISOMERASE"/>
    <property type="match status" value="1"/>
</dbReference>
<evidence type="ECO:0000313" key="15">
    <source>
        <dbReference type="Proteomes" id="UP000182763"/>
    </source>
</evidence>
<dbReference type="NCBIfam" id="NF010112">
    <property type="entry name" value="PRK13585.1"/>
    <property type="match status" value="1"/>
</dbReference>
<keyword evidence="6 9" id="KW-0028">Amino-acid biosynthesis</keyword>
<dbReference type="EC" id="5.3.1.16" evidence="9 11"/>
<evidence type="ECO:0000256" key="1">
    <source>
        <dbReference type="ARBA" id="ARBA00000901"/>
    </source>
</evidence>
<dbReference type="EMBL" id="PFTV01000188">
    <property type="protein sequence ID" value="PJB55678.1"/>
    <property type="molecule type" value="Genomic_DNA"/>
</dbReference>
<dbReference type="InterPro" id="IPR006063">
    <property type="entry name" value="HisA_bact_arch"/>
</dbReference>
<dbReference type="InterPro" id="IPR013785">
    <property type="entry name" value="Aldolase_TIM"/>
</dbReference>
<dbReference type="CDD" id="cd04732">
    <property type="entry name" value="HisA"/>
    <property type="match status" value="1"/>
</dbReference>
<dbReference type="SUPFAM" id="SSF51366">
    <property type="entry name" value="Ribulose-phoshate binding barrel"/>
    <property type="match status" value="1"/>
</dbReference>
<dbReference type="NCBIfam" id="TIGR00007">
    <property type="entry name" value="1-(5-phosphoribosyl)-5-[(5-phosphoribosylamino)methylideneamino]imidazole-4-carboxamide isomerase"/>
    <property type="match status" value="1"/>
</dbReference>
<dbReference type="Gene3D" id="3.20.20.70">
    <property type="entry name" value="Aldolase class I"/>
    <property type="match status" value="1"/>
</dbReference>
<evidence type="ECO:0000256" key="10">
    <source>
        <dbReference type="RuleBase" id="RU003657"/>
    </source>
</evidence>
<evidence type="ECO:0000256" key="5">
    <source>
        <dbReference type="ARBA" id="ARBA00022490"/>
    </source>
</evidence>
<dbReference type="PANTHER" id="PTHR43090:SF2">
    <property type="entry name" value="1-(5-PHOSPHORIBOSYL)-5-[(5-PHOSPHORIBOSYLAMINO)METHYLIDENEAMINO] IMIDAZOLE-4-CARBOXAMIDE ISOMERASE"/>
    <property type="match status" value="1"/>
</dbReference>
<dbReference type="InterPro" id="IPR011060">
    <property type="entry name" value="RibuloseP-bd_barrel"/>
</dbReference>
<dbReference type="UniPathway" id="UPA00031">
    <property type="reaction ID" value="UER00009"/>
</dbReference>
<dbReference type="GO" id="GO:0000105">
    <property type="term" value="P:L-histidine biosynthetic process"/>
    <property type="evidence" value="ECO:0007669"/>
    <property type="project" value="UniProtKB-UniRule"/>
</dbReference>
<keyword evidence="5 9" id="KW-0963">Cytoplasm</keyword>
<gene>
    <name evidence="9 13" type="primary">hisA</name>
    <name evidence="12" type="ORF">AUK42_04980</name>
    <name evidence="14" type="ORF">CO097_07415</name>
    <name evidence="13" type="ORF">COZ07_04720</name>
</gene>
<evidence type="ECO:0000256" key="11">
    <source>
        <dbReference type="RuleBase" id="RU003658"/>
    </source>
</evidence>
<evidence type="ECO:0000256" key="9">
    <source>
        <dbReference type="HAMAP-Rule" id="MF_01014"/>
    </source>
</evidence>
<comment type="similarity">
    <text evidence="4 9 10">Belongs to the HisA/HisF family.</text>
</comment>
<evidence type="ECO:0000256" key="2">
    <source>
        <dbReference type="ARBA" id="ARBA00004496"/>
    </source>
</evidence>
<comment type="pathway">
    <text evidence="3 9 11">Amino-acid biosynthesis; L-histidine biosynthesis; L-histidine from 5-phospho-alpha-D-ribose 1-diphosphate: step 4/9.</text>
</comment>
<evidence type="ECO:0000313" key="13">
    <source>
        <dbReference type="EMBL" id="PIY32736.1"/>
    </source>
</evidence>
<sequence>MLIIPAIDIQEGKCVRLREGRFKEMEIFSDDPVEVAAKWASRKAKMLHVVDLDGARYGRLTNISLIEKIVRKVDIPVQVGGGIRSYEEVKRLINFGVNRIVLGTILWKNKVLAQRLFDEFPEKIVAGIDARYDYVAIEGWQNTTPIKAFDFAREMEQLGARRIIYTDIQRDGTLQGPNITNIEELLKKINIPLIASGGIASLMDIKKLKKFENIGLEGMIIGKALYKGSILLEEAIKITQGKIKDEKRN</sequence>
<evidence type="ECO:0000256" key="8">
    <source>
        <dbReference type="ARBA" id="ARBA00023235"/>
    </source>
</evidence>
<dbReference type="STRING" id="1805029.AUK42_04980"/>
<keyword evidence="7 9" id="KW-0368">Histidine biosynthesis</keyword>
<comment type="catalytic activity">
    <reaction evidence="1 9 11">
        <text>1-(5-phospho-beta-D-ribosyl)-5-[(5-phospho-beta-D-ribosylamino)methylideneamino]imidazole-4-carboxamide = 5-[(5-phospho-1-deoxy-D-ribulos-1-ylimino)methylamino]-1-(5-phospho-beta-D-ribosyl)imidazole-4-carboxamide</text>
        <dbReference type="Rhea" id="RHEA:15469"/>
        <dbReference type="ChEBI" id="CHEBI:58435"/>
        <dbReference type="ChEBI" id="CHEBI:58525"/>
        <dbReference type="EC" id="5.3.1.16"/>
    </reaction>
</comment>
<dbReference type="HAMAP" id="MF_01014">
    <property type="entry name" value="HisA"/>
    <property type="match status" value="1"/>
</dbReference>
<dbReference type="GO" id="GO:0003949">
    <property type="term" value="F:1-(5-phosphoribosyl)-5-[(5-phosphoribosylamino)methylideneamino]imidazole-4-carboxamide isomerase activity"/>
    <property type="evidence" value="ECO:0007669"/>
    <property type="project" value="UniProtKB-UniRule"/>
</dbReference>
<feature type="active site" description="Proton donor" evidence="9">
    <location>
        <position position="129"/>
    </location>
</feature>
<protein>
    <recommendedName>
        <fullName evidence="9 11">1-(5-phosphoribosyl)-5-[(5-phosphoribosylamino)methylideneamino] imidazole-4-carboxamide isomerase</fullName>
        <ecNumber evidence="9 11">5.3.1.16</ecNumber>
    </recommendedName>
    <alternativeName>
        <fullName evidence="9">Phosphoribosylformimino-5-aminoimidazole carboxamide ribotide isomerase</fullName>
    </alternativeName>
</protein>
<organism evidence="12 15">
    <name type="scientific">Candidatus Infernicultor aquiphilus</name>
    <dbReference type="NCBI Taxonomy" id="1805029"/>
    <lineage>
        <taxon>Bacteria</taxon>
        <taxon>Pseudomonadati</taxon>
        <taxon>Atribacterota</taxon>
        <taxon>Candidatus Phoenicimicrobiia</taxon>
        <taxon>Candidatus Pheonicimicrobiales</taxon>
        <taxon>Candidatus Phoenicimicrobiaceae</taxon>
        <taxon>Candidatus Infernicultor</taxon>
    </lineage>
</organism>
<reference evidence="12 15" key="1">
    <citation type="journal article" date="2016" name="Environ. Microbiol.">
        <title>Genomic resolution of a cold subsurface aquifer community provides metabolic insights for novel microbes adapted to high CO concentrations.</title>
        <authorList>
            <person name="Probst A.J."/>
            <person name="Castelle C.J."/>
            <person name="Singh A."/>
            <person name="Brown C.T."/>
            <person name="Anantharaman K."/>
            <person name="Sharon I."/>
            <person name="Hug L.A."/>
            <person name="Burstein D."/>
            <person name="Emerson J.B."/>
            <person name="Thomas B.C."/>
            <person name="Banfield J.F."/>
        </authorList>
    </citation>
    <scope>NUCLEOTIDE SEQUENCE [LARGE SCALE GENOMIC DNA]</scope>
    <source>
        <strain evidence="12">CG2_30_33_13</strain>
    </source>
</reference>
<comment type="subcellular location">
    <subcellularLocation>
        <location evidence="2 9 11">Cytoplasm</location>
    </subcellularLocation>
</comment>
<dbReference type="InterPro" id="IPR023016">
    <property type="entry name" value="HisA/PriA"/>
</dbReference>
<feature type="active site" description="Proton acceptor" evidence="9">
    <location>
        <position position="8"/>
    </location>
</feature>
<reference evidence="16 17" key="2">
    <citation type="submission" date="2017-09" db="EMBL/GenBank/DDBJ databases">
        <title>Depth-based differentiation of microbial function through sediment-hosted aquifers and enrichment of novel symbionts in the deep terrestrial subsurface.</title>
        <authorList>
            <person name="Probst A.J."/>
            <person name="Ladd B."/>
            <person name="Jarett J.K."/>
            <person name="Geller-Mcgrath D.E."/>
            <person name="Sieber C.M."/>
            <person name="Emerson J.B."/>
            <person name="Anantharaman K."/>
            <person name="Thomas B.C."/>
            <person name="Malmstrom R."/>
            <person name="Stieglmeier M."/>
            <person name="Klingl A."/>
            <person name="Woyke T."/>
            <person name="Ryan C.M."/>
            <person name="Banfield J.F."/>
        </authorList>
    </citation>
    <scope>NUCLEOTIDE SEQUENCE [LARGE SCALE GENOMIC DNA]</scope>
    <source>
        <strain evidence="13">CG_4_10_14_3_um_filter_34_13</strain>
        <strain evidence="14">CG_4_9_14_3_um_filter_33_16</strain>
    </source>
</reference>
<accession>A0A2M8C9H6</accession>
<dbReference type="Proteomes" id="UP000230646">
    <property type="component" value="Unassembled WGS sequence"/>
</dbReference>
<dbReference type="EMBL" id="MNYY01000097">
    <property type="protein sequence ID" value="OIP69704.1"/>
    <property type="molecule type" value="Genomic_DNA"/>
</dbReference>
<accession>A0A1J5GRT1</accession>
<dbReference type="InterPro" id="IPR006062">
    <property type="entry name" value="His_biosynth"/>
</dbReference>
<dbReference type="FunFam" id="3.20.20.70:FF:000009">
    <property type="entry name" value="1-(5-phosphoribosyl)-5-[(5-phosphoribosylamino)methylideneamino] imidazole-4-carboxamide isomerase"/>
    <property type="match status" value="1"/>
</dbReference>
<evidence type="ECO:0000313" key="16">
    <source>
        <dbReference type="Proteomes" id="UP000228560"/>
    </source>
</evidence>
<evidence type="ECO:0000256" key="3">
    <source>
        <dbReference type="ARBA" id="ARBA00005133"/>
    </source>
</evidence>
<name>A0A1J5GRT1_9BACT</name>
<keyword evidence="8 9" id="KW-0413">Isomerase</keyword>
<dbReference type="Proteomes" id="UP000182763">
    <property type="component" value="Unassembled WGS sequence"/>
</dbReference>
<dbReference type="GO" id="GO:0005737">
    <property type="term" value="C:cytoplasm"/>
    <property type="evidence" value="ECO:0007669"/>
    <property type="project" value="UniProtKB-SubCell"/>
</dbReference>
<evidence type="ECO:0000313" key="14">
    <source>
        <dbReference type="EMBL" id="PJB55678.1"/>
    </source>
</evidence>
<evidence type="ECO:0000313" key="17">
    <source>
        <dbReference type="Proteomes" id="UP000230646"/>
    </source>
</evidence>
<evidence type="ECO:0000256" key="7">
    <source>
        <dbReference type="ARBA" id="ARBA00023102"/>
    </source>
</evidence>
<dbReference type="AlphaFoldDB" id="A0A1J5GRT1"/>
<accession>A0A2M7PRC3</accession>
<evidence type="ECO:0000256" key="6">
    <source>
        <dbReference type="ARBA" id="ARBA00022605"/>
    </source>
</evidence>
<evidence type="ECO:0000313" key="12">
    <source>
        <dbReference type="EMBL" id="OIP69704.1"/>
    </source>
</evidence>
<dbReference type="InterPro" id="IPR044524">
    <property type="entry name" value="Isoase_HisA-like"/>
</dbReference>
<proteinExistence type="inferred from homology"/>
<dbReference type="Pfam" id="PF00977">
    <property type="entry name" value="His_biosynth"/>
    <property type="match status" value="1"/>
</dbReference>
<dbReference type="GO" id="GO:0000162">
    <property type="term" value="P:L-tryptophan biosynthetic process"/>
    <property type="evidence" value="ECO:0007669"/>
    <property type="project" value="TreeGrafter"/>
</dbReference>
<dbReference type="RefSeq" id="WP_406607447.1">
    <property type="nucleotide sequence ID" value="NZ_PFKO01000173.1"/>
</dbReference>